<reference evidence="1" key="1">
    <citation type="submission" date="2025-08" db="UniProtKB">
        <authorList>
            <consortium name="Ensembl"/>
        </authorList>
    </citation>
    <scope>IDENTIFICATION</scope>
</reference>
<dbReference type="GeneID" id="108249328"/>
<dbReference type="CTD" id="79568"/>
<accession>A0A3Q3ACJ1</accession>
<dbReference type="AlphaFoldDB" id="A0A3Q3ACJ1"/>
<protein>
    <submittedName>
        <fullName evidence="1">Matrix AAA peptidase interacting protein 1</fullName>
    </submittedName>
</protein>
<sequence length="234" mass="26999">MALPLFRCCSRLNSAFNCTRLVLNQNVAPNWFCKPRLRASVTAARFCSSERKHKVVVFGFTNPILWLRSRINYIRIIVNIDKDFSMKEFVEGSTQAFCRVSGLLSRCQFEELDGLVDEDLIKELEKKCRSLPSSFQKALNAERGDVILSTVRDVQIFVDEGRTFVCILMHFWYMTSVLLPEGMEIPGTRLFKVALENDEIKTLLGAVYEFEREFTEEAPSSWTITRVDYPKVLD</sequence>
<dbReference type="KEGG" id="kmr:108249328"/>
<dbReference type="STRING" id="37003.ENSKMAP00000013941"/>
<dbReference type="GO" id="GO:0005743">
    <property type="term" value="C:mitochondrial inner membrane"/>
    <property type="evidence" value="ECO:0007669"/>
    <property type="project" value="TreeGrafter"/>
</dbReference>
<dbReference type="OMA" id="SILMCFW"/>
<reference evidence="1" key="2">
    <citation type="submission" date="2025-09" db="UniProtKB">
        <authorList>
            <consortium name="Ensembl"/>
        </authorList>
    </citation>
    <scope>IDENTIFICATION</scope>
</reference>
<dbReference type="OrthoDB" id="7249367at2759"/>
<evidence type="ECO:0000313" key="2">
    <source>
        <dbReference type="Proteomes" id="UP000264800"/>
    </source>
</evidence>
<name>A0A3Q3ACJ1_KRYMA</name>
<evidence type="ECO:0000313" key="1">
    <source>
        <dbReference type="Ensembl" id="ENSKMAP00000013941.1"/>
    </source>
</evidence>
<dbReference type="Ensembl" id="ENSKMAT00000014150.1">
    <property type="protein sequence ID" value="ENSKMAP00000013941.1"/>
    <property type="gene ID" value="ENSKMAG00000010468.1"/>
</dbReference>
<dbReference type="GO" id="GO:0043022">
    <property type="term" value="F:ribosome binding"/>
    <property type="evidence" value="ECO:0007669"/>
    <property type="project" value="TreeGrafter"/>
</dbReference>
<dbReference type="PANTHER" id="PTHR13333">
    <property type="entry name" value="M-AAA PROTEASE-INTERACTING PROTEIN 1, MITOCHONDRIAL"/>
    <property type="match status" value="1"/>
</dbReference>
<keyword evidence="2" id="KW-1185">Reference proteome</keyword>
<proteinExistence type="predicted"/>
<dbReference type="Proteomes" id="UP000264800">
    <property type="component" value="Unplaced"/>
</dbReference>
<dbReference type="GO" id="GO:0032979">
    <property type="term" value="P:protein insertion into mitochondrial inner membrane from matrix"/>
    <property type="evidence" value="ECO:0007669"/>
    <property type="project" value="TreeGrafter"/>
</dbReference>
<dbReference type="RefSeq" id="XP_017294114.1">
    <property type="nucleotide sequence ID" value="XM_017438625.3"/>
</dbReference>
<dbReference type="PANTHER" id="PTHR13333:SF6">
    <property type="entry name" value="M-AAA PROTEASE-INTERACTING PROTEIN 1, MITOCHONDRIAL"/>
    <property type="match status" value="1"/>
</dbReference>
<dbReference type="GeneTree" id="ENSGT00390000004145"/>
<organism evidence="1 2">
    <name type="scientific">Kryptolebias marmoratus</name>
    <name type="common">Mangrove killifish</name>
    <name type="synonym">Rivulus marmoratus</name>
    <dbReference type="NCBI Taxonomy" id="37003"/>
    <lineage>
        <taxon>Eukaryota</taxon>
        <taxon>Metazoa</taxon>
        <taxon>Chordata</taxon>
        <taxon>Craniata</taxon>
        <taxon>Vertebrata</taxon>
        <taxon>Euteleostomi</taxon>
        <taxon>Actinopterygii</taxon>
        <taxon>Neopterygii</taxon>
        <taxon>Teleostei</taxon>
        <taxon>Neoteleostei</taxon>
        <taxon>Acanthomorphata</taxon>
        <taxon>Ovalentaria</taxon>
        <taxon>Atherinomorphae</taxon>
        <taxon>Cyprinodontiformes</taxon>
        <taxon>Rivulidae</taxon>
        <taxon>Kryptolebias</taxon>
    </lineage>
</organism>